<protein>
    <submittedName>
        <fullName evidence="3">Uncharacterized protein</fullName>
    </submittedName>
</protein>
<feature type="chain" id="PRO_5036985211" evidence="2">
    <location>
        <begin position="21"/>
        <end position="61"/>
    </location>
</feature>
<feature type="region of interest" description="Disordered" evidence="1">
    <location>
        <begin position="21"/>
        <end position="40"/>
    </location>
</feature>
<feature type="compositionally biased region" description="Low complexity" evidence="1">
    <location>
        <begin position="29"/>
        <end position="39"/>
    </location>
</feature>
<keyword evidence="2" id="KW-0732">Signal</keyword>
<gene>
    <name evidence="3" type="ORF">J3359_00400</name>
</gene>
<dbReference type="AlphaFoldDB" id="A0A975CMQ9"/>
<name>A0A975CMQ9_9FLAO</name>
<evidence type="ECO:0000256" key="1">
    <source>
        <dbReference type="SAM" id="MobiDB-lite"/>
    </source>
</evidence>
<accession>A0A975CMQ9</accession>
<dbReference type="Proteomes" id="UP000663920">
    <property type="component" value="Chromosome"/>
</dbReference>
<reference evidence="3 4" key="1">
    <citation type="submission" date="2021-03" db="EMBL/GenBank/DDBJ databases">
        <title>Complete genome of Polaribacter_sp.SM13.</title>
        <authorList>
            <person name="Jeong S.W."/>
            <person name="Bae J.W."/>
        </authorList>
    </citation>
    <scope>NUCLEOTIDE SEQUENCE [LARGE SCALE GENOMIC DNA]</scope>
    <source>
        <strain evidence="3 4">SM13</strain>
    </source>
</reference>
<dbReference type="EMBL" id="CP071869">
    <property type="protein sequence ID" value="QTE22776.1"/>
    <property type="molecule type" value="Genomic_DNA"/>
</dbReference>
<keyword evidence="4" id="KW-1185">Reference proteome</keyword>
<proteinExistence type="predicted"/>
<evidence type="ECO:0000313" key="3">
    <source>
        <dbReference type="EMBL" id="QTE22776.1"/>
    </source>
</evidence>
<evidence type="ECO:0000313" key="4">
    <source>
        <dbReference type="Proteomes" id="UP000663920"/>
    </source>
</evidence>
<sequence length="61" mass="6620">MKFLLLPVLIASFLTTSIFSQTTPKKPKTPSTSTSKSTSYSITFDTDSKEENSSVSIKALS</sequence>
<dbReference type="RefSeq" id="WP_208078723.1">
    <property type="nucleotide sequence ID" value="NZ_CP071869.1"/>
</dbReference>
<feature type="signal peptide" evidence="2">
    <location>
        <begin position="1"/>
        <end position="20"/>
    </location>
</feature>
<dbReference type="KEGG" id="pcea:J3359_00400"/>
<evidence type="ECO:0000256" key="2">
    <source>
        <dbReference type="SAM" id="SignalP"/>
    </source>
</evidence>
<organism evidence="3 4">
    <name type="scientific">Polaribacter cellanae</name>
    <dbReference type="NCBI Taxonomy" id="2818493"/>
    <lineage>
        <taxon>Bacteria</taxon>
        <taxon>Pseudomonadati</taxon>
        <taxon>Bacteroidota</taxon>
        <taxon>Flavobacteriia</taxon>
        <taxon>Flavobacteriales</taxon>
        <taxon>Flavobacteriaceae</taxon>
    </lineage>
</organism>